<comment type="caution">
    <text evidence="1">The sequence shown here is derived from an EMBL/GenBank/DDBJ whole genome shotgun (WGS) entry which is preliminary data.</text>
</comment>
<name>A0ABU9IBR2_9SPHN</name>
<evidence type="ECO:0000313" key="2">
    <source>
        <dbReference type="Proteomes" id="UP001497045"/>
    </source>
</evidence>
<accession>A0ABU9IBR2</accession>
<sequence length="61" mass="7083">MKTRPAICHRKRRYGSEAEAIAAALRARVTLRPYRCELCRNYHLTSRTKGMRSLPRQPVAN</sequence>
<keyword evidence="2" id="KW-1185">Reference proteome</keyword>
<dbReference type="EMBL" id="JBBYHV010000001">
    <property type="protein sequence ID" value="MEL1249857.1"/>
    <property type="molecule type" value="Genomic_DNA"/>
</dbReference>
<gene>
    <name evidence="1" type="ORF">AAEO60_04145</name>
</gene>
<dbReference type="RefSeq" id="WP_341672380.1">
    <property type="nucleotide sequence ID" value="NZ_JBBYHV010000001.1"/>
</dbReference>
<evidence type="ECO:0000313" key="1">
    <source>
        <dbReference type="EMBL" id="MEL1249857.1"/>
    </source>
</evidence>
<proteinExistence type="predicted"/>
<dbReference type="Proteomes" id="UP001497045">
    <property type="component" value="Unassembled WGS sequence"/>
</dbReference>
<reference evidence="1 2" key="1">
    <citation type="submission" date="2024-04" db="EMBL/GenBank/DDBJ databases">
        <title>Aurantiacibacter sp. DGU6 16S ribosomal RNA gene Genome sequencing and assembly.</title>
        <authorList>
            <person name="Park S."/>
        </authorList>
    </citation>
    <scope>NUCLEOTIDE SEQUENCE [LARGE SCALE GENOMIC DNA]</scope>
    <source>
        <strain evidence="1 2">DGU6</strain>
    </source>
</reference>
<organism evidence="1 2">
    <name type="scientific">Aurantiacibacter gilvus</name>
    <dbReference type="NCBI Taxonomy" id="3139141"/>
    <lineage>
        <taxon>Bacteria</taxon>
        <taxon>Pseudomonadati</taxon>
        <taxon>Pseudomonadota</taxon>
        <taxon>Alphaproteobacteria</taxon>
        <taxon>Sphingomonadales</taxon>
        <taxon>Erythrobacteraceae</taxon>
        <taxon>Aurantiacibacter</taxon>
    </lineage>
</organism>
<protein>
    <submittedName>
        <fullName evidence="1">Uncharacterized protein</fullName>
    </submittedName>
</protein>